<dbReference type="InterPro" id="IPR041440">
    <property type="entry name" value="HypF_C"/>
</dbReference>
<dbReference type="GO" id="GO:0016743">
    <property type="term" value="F:carboxyl- or carbamoyltransferase activity"/>
    <property type="evidence" value="ECO:0007669"/>
    <property type="project" value="UniProtKB-UniRule"/>
</dbReference>
<dbReference type="OrthoDB" id="9808093at2"/>
<dbReference type="Pfam" id="PF00708">
    <property type="entry name" value="Acylphosphatase"/>
    <property type="match status" value="1"/>
</dbReference>
<keyword evidence="13" id="KW-1185">Reference proteome</keyword>
<dbReference type="InterPro" id="IPR051060">
    <property type="entry name" value="Carbamoyltrans_HypF-like"/>
</dbReference>
<evidence type="ECO:0000256" key="1">
    <source>
        <dbReference type="ARBA" id="ARBA00004711"/>
    </source>
</evidence>
<accession>G7QE38</accession>
<reference evidence="13" key="1">
    <citation type="journal article" date="2015" name="Genome Announc.">
        <title>High-Quality Draft Genome Sequence of Desulfovibrio carbinoliphilus FW-101-2B, an Organic Acid-Oxidizing Sulfate-Reducing Bacterium Isolated from Uranium(VI)-Contaminated Groundwater.</title>
        <authorList>
            <person name="Ramsay B.D."/>
            <person name="Hwang C."/>
            <person name="Woo H.L."/>
            <person name="Carroll S.L."/>
            <person name="Lucas S."/>
            <person name="Han J."/>
            <person name="Lapidus A.L."/>
            <person name="Cheng J.F."/>
            <person name="Goodwin L.A."/>
            <person name="Pitluck S."/>
            <person name="Peters L."/>
            <person name="Chertkov O."/>
            <person name="Held B."/>
            <person name="Detter J.C."/>
            <person name="Han C.S."/>
            <person name="Tapia R."/>
            <person name="Land M.L."/>
            <person name="Hauser L.J."/>
            <person name="Kyrpides N.C."/>
            <person name="Ivanova N.N."/>
            <person name="Mikhailova N."/>
            <person name="Pagani I."/>
            <person name="Woyke T."/>
            <person name="Arkin A.P."/>
            <person name="Dehal P."/>
            <person name="Chivian D."/>
            <person name="Criddle C.S."/>
            <person name="Wu W."/>
            <person name="Chakraborty R."/>
            <person name="Hazen T.C."/>
            <person name="Fields M.W."/>
        </authorList>
    </citation>
    <scope>NUCLEOTIDE SEQUENCE [LARGE SCALE GENOMIC DNA]</scope>
    <source>
        <strain evidence="13">FW-101-2B</strain>
    </source>
</reference>
<dbReference type="InterPro" id="IPR017968">
    <property type="entry name" value="Acylphosphatase_CS"/>
</dbReference>
<dbReference type="eggNOG" id="COG0068">
    <property type="taxonomic scope" value="Bacteria"/>
</dbReference>
<dbReference type="NCBIfam" id="TIGR00143">
    <property type="entry name" value="hypF"/>
    <property type="match status" value="1"/>
</dbReference>
<keyword evidence="6" id="KW-0862">Zinc</keyword>
<dbReference type="GO" id="GO:0016874">
    <property type="term" value="F:ligase activity"/>
    <property type="evidence" value="ECO:0007669"/>
    <property type="project" value="UniProtKB-UniRule"/>
</dbReference>
<dbReference type="EC" id="6.2.-.-" evidence="8"/>
<evidence type="ECO:0000313" key="12">
    <source>
        <dbReference type="EMBL" id="EHJ46694.1"/>
    </source>
</evidence>
<dbReference type="Pfam" id="PF07503">
    <property type="entry name" value="zf-HYPF"/>
    <property type="match status" value="2"/>
</dbReference>
<comment type="pathway">
    <text evidence="1">Protein modification; [NiFe] hydrogenase maturation.</text>
</comment>
<protein>
    <recommendedName>
        <fullName evidence="8">Carbamoyltransferase</fullName>
        <ecNumber evidence="8">6.2.-.-</ecNumber>
    </recommendedName>
</protein>
<keyword evidence="5" id="KW-0863">Zinc-finger</keyword>
<dbReference type="GO" id="GO:0051604">
    <property type="term" value="P:protein maturation"/>
    <property type="evidence" value="ECO:0007669"/>
    <property type="project" value="TreeGrafter"/>
</dbReference>
<evidence type="ECO:0000259" key="10">
    <source>
        <dbReference type="PROSITE" id="PS51160"/>
    </source>
</evidence>
<dbReference type="SUPFAM" id="SSF55821">
    <property type="entry name" value="YrdC/RibB"/>
    <property type="match status" value="1"/>
</dbReference>
<evidence type="ECO:0000256" key="3">
    <source>
        <dbReference type="ARBA" id="ARBA00022598"/>
    </source>
</evidence>
<dbReference type="InterPro" id="IPR011125">
    <property type="entry name" value="Znf_HypF"/>
</dbReference>
<evidence type="ECO:0000313" key="13">
    <source>
        <dbReference type="Proteomes" id="UP000004662"/>
    </source>
</evidence>
<dbReference type="GO" id="GO:0003998">
    <property type="term" value="F:acylphosphatase activity"/>
    <property type="evidence" value="ECO:0007669"/>
    <property type="project" value="UniProtKB-EC"/>
</dbReference>
<dbReference type="InterPro" id="IPR006070">
    <property type="entry name" value="Sua5-like_dom"/>
</dbReference>
<evidence type="ECO:0000256" key="9">
    <source>
        <dbReference type="PROSITE-ProRule" id="PRU00520"/>
    </source>
</evidence>
<evidence type="ECO:0000256" key="7">
    <source>
        <dbReference type="ARBA" id="ARBA00048220"/>
    </source>
</evidence>
<dbReference type="Gene3D" id="3.30.420.360">
    <property type="match status" value="1"/>
</dbReference>
<evidence type="ECO:0000256" key="6">
    <source>
        <dbReference type="ARBA" id="ARBA00022833"/>
    </source>
</evidence>
<dbReference type="InterPro" id="IPR004421">
    <property type="entry name" value="Carbamoyltransferase_HypF"/>
</dbReference>
<keyword evidence="3" id="KW-0436">Ligase</keyword>
<gene>
    <name evidence="12" type="ORF">DFW101_0677</name>
</gene>
<dbReference type="InterPro" id="IPR017945">
    <property type="entry name" value="DHBP_synth_RibB-like_a/b_dom"/>
</dbReference>
<evidence type="ECO:0000256" key="5">
    <source>
        <dbReference type="ARBA" id="ARBA00022771"/>
    </source>
</evidence>
<comment type="catalytic activity">
    <reaction evidence="7">
        <text>C-terminal L-cysteinyl-[HypE protein] + carbamoyl phosphate + ATP + H2O = C-terminal S-carboxamide-L-cysteinyl-[HypE protein] + AMP + phosphate + diphosphate + H(+)</text>
        <dbReference type="Rhea" id="RHEA:55636"/>
        <dbReference type="Rhea" id="RHEA-COMP:14247"/>
        <dbReference type="Rhea" id="RHEA-COMP:14392"/>
        <dbReference type="ChEBI" id="CHEBI:15377"/>
        <dbReference type="ChEBI" id="CHEBI:15378"/>
        <dbReference type="ChEBI" id="CHEBI:30616"/>
        <dbReference type="ChEBI" id="CHEBI:33019"/>
        <dbReference type="ChEBI" id="CHEBI:43474"/>
        <dbReference type="ChEBI" id="CHEBI:58228"/>
        <dbReference type="ChEBI" id="CHEBI:76913"/>
        <dbReference type="ChEBI" id="CHEBI:139126"/>
        <dbReference type="ChEBI" id="CHEBI:456215"/>
    </reaction>
</comment>
<dbReference type="UniPathway" id="UPA00335"/>
<dbReference type="InterPro" id="IPR055128">
    <property type="entry name" value="HypF_C_2"/>
</dbReference>
<feature type="active site" evidence="9">
    <location>
        <position position="39"/>
    </location>
</feature>
<dbReference type="PROSITE" id="PS51163">
    <property type="entry name" value="YRDC"/>
    <property type="match status" value="1"/>
</dbReference>
<feature type="domain" description="Acylphosphatase-like" evidence="10">
    <location>
        <begin position="6"/>
        <end position="92"/>
    </location>
</feature>
<dbReference type="PIRSF" id="PIRSF006256">
    <property type="entry name" value="CMPcnvr_hdrg_mat"/>
    <property type="match status" value="1"/>
</dbReference>
<dbReference type="InterPro" id="IPR036046">
    <property type="entry name" value="Acylphosphatase-like_dom_sf"/>
</dbReference>
<evidence type="ECO:0000256" key="4">
    <source>
        <dbReference type="ARBA" id="ARBA00022723"/>
    </source>
</evidence>
<dbReference type="HOGENOM" id="CLU_009164_0_0_7"/>
<dbReference type="EMBL" id="CM001368">
    <property type="protein sequence ID" value="EHJ46694.1"/>
    <property type="molecule type" value="Genomic_DNA"/>
</dbReference>
<feature type="domain" description="YrdC-like" evidence="11">
    <location>
        <begin position="203"/>
        <end position="410"/>
    </location>
</feature>
<dbReference type="RefSeq" id="WP_009180125.1">
    <property type="nucleotide sequence ID" value="NZ_CM001368.1"/>
</dbReference>
<dbReference type="Pfam" id="PF22521">
    <property type="entry name" value="HypF_C_2"/>
    <property type="match status" value="1"/>
</dbReference>
<dbReference type="Gene3D" id="3.90.870.50">
    <property type="match status" value="1"/>
</dbReference>
<dbReference type="STRING" id="694327.DFW101_0677"/>
<dbReference type="PROSITE" id="PS00150">
    <property type="entry name" value="ACYLPHOSPHATASE_1"/>
    <property type="match status" value="1"/>
</dbReference>
<evidence type="ECO:0000256" key="2">
    <source>
        <dbReference type="ARBA" id="ARBA00008097"/>
    </source>
</evidence>
<dbReference type="SUPFAM" id="SSF54975">
    <property type="entry name" value="Acylphosphatase/BLUF domain-like"/>
    <property type="match status" value="1"/>
</dbReference>
<dbReference type="Proteomes" id="UP000004662">
    <property type="component" value="Chromosome"/>
</dbReference>
<feature type="active site" evidence="9">
    <location>
        <position position="21"/>
    </location>
</feature>
<dbReference type="Pfam" id="PF17788">
    <property type="entry name" value="HypF_C"/>
    <property type="match status" value="1"/>
</dbReference>
<evidence type="ECO:0000259" key="11">
    <source>
        <dbReference type="PROSITE" id="PS51163"/>
    </source>
</evidence>
<dbReference type="InterPro" id="IPR001792">
    <property type="entry name" value="Acylphosphatase-like_dom"/>
</dbReference>
<dbReference type="AlphaFoldDB" id="G7QE38"/>
<name>G7QE38_9BACT</name>
<evidence type="ECO:0000256" key="8">
    <source>
        <dbReference type="PIRNR" id="PIRNR006256"/>
    </source>
</evidence>
<comment type="catalytic activity">
    <reaction evidence="9">
        <text>an acyl phosphate + H2O = a carboxylate + phosphate + H(+)</text>
        <dbReference type="Rhea" id="RHEA:14965"/>
        <dbReference type="ChEBI" id="CHEBI:15377"/>
        <dbReference type="ChEBI" id="CHEBI:15378"/>
        <dbReference type="ChEBI" id="CHEBI:29067"/>
        <dbReference type="ChEBI" id="CHEBI:43474"/>
        <dbReference type="ChEBI" id="CHEBI:59918"/>
        <dbReference type="EC" id="3.6.1.7"/>
    </reaction>
</comment>
<keyword evidence="9" id="KW-0378">Hydrolase</keyword>
<keyword evidence="4" id="KW-0479">Metal-binding</keyword>
<organism evidence="12 13">
    <name type="scientific">Solidesulfovibrio carbinoliphilus subsp. oakridgensis</name>
    <dbReference type="NCBI Taxonomy" id="694327"/>
    <lineage>
        <taxon>Bacteria</taxon>
        <taxon>Pseudomonadati</taxon>
        <taxon>Thermodesulfobacteriota</taxon>
        <taxon>Desulfovibrionia</taxon>
        <taxon>Desulfovibrionales</taxon>
        <taxon>Desulfovibrionaceae</taxon>
        <taxon>Solidesulfovibrio</taxon>
    </lineage>
</organism>
<dbReference type="GO" id="GO:0008270">
    <property type="term" value="F:zinc ion binding"/>
    <property type="evidence" value="ECO:0007669"/>
    <property type="project" value="UniProtKB-KW"/>
</dbReference>
<proteinExistence type="inferred from homology"/>
<dbReference type="Gene3D" id="3.30.110.120">
    <property type="match status" value="1"/>
</dbReference>
<dbReference type="PANTHER" id="PTHR42959:SF1">
    <property type="entry name" value="CARBAMOYLTRANSFERASE HYPF"/>
    <property type="match status" value="1"/>
</dbReference>
<dbReference type="Pfam" id="PF01300">
    <property type="entry name" value="Sua5_yciO_yrdC"/>
    <property type="match status" value="1"/>
</dbReference>
<dbReference type="PROSITE" id="PS51160">
    <property type="entry name" value="ACYLPHOSPHATASE_3"/>
    <property type="match status" value="1"/>
</dbReference>
<comment type="similarity">
    <text evidence="2 8">Belongs to the carbamoyltransferase HypF family.</text>
</comment>
<dbReference type="Gene3D" id="3.30.420.40">
    <property type="match status" value="1"/>
</dbReference>
<sequence length="782" mass="82735">MPTNTRRRHVVAGQVQGVGFRPFVYRLARELGLAGFVRNTPEGVVIEVEGPAGAVAAFGTRLPAEVPPLARILRHGEAGAAPCGEADFRIVQSAPGAGHDVLISPDVATCSDCLADMADPANRRHEYPFTNCTNCGPRYTITRRVPYDRETTSMACFPFCPDCAAEYADPSDRRFHAQPNACPVCGPRIWLADGQGTRLAEGPAAVTALAQALAQGQVAAVKGLGGFHLVCDAASETAVATLRHRKRRPSKALAVMVPDLPTAARLGRVGERAGALLTGTVRPITLLPARTDSGLTPNVAPDTREIGVMLPYTPLHHLLLGAYARAAGPDRLPALVMTSGNAGGEPISLGNREALARLADLADIFLFHNRDILIRTDDSVVRPLEVDDVCCGAARGGIKPSPMVLRRARGYVPSPVALPASGPAVVGLGPMLKATLCLTKGKQAFVSQHIGDLDDLETHGFYQETLDHLCGVLGVSPQACVADLHPDYPSTRFALEQDRWPVLRLQHHVAHIYAVLAEHRLLEPVLGLALDGTGLGEDGTLWGGECLLVDPRARSHTRLAHFAPIRLPGGEAAVREPWRTAQACHFALGEKTPAGRPWPWLATRAAEAGLISQMLEKGLNCPVTTSCGRLFDAVAASLGLCQAIDYEGQAAILLEQIQDATETRAYDCPVDRSVTPVRLDTLTLFAQAAADAAAGAPAGRVARRFHLGLVAGLAALAREMAAQTGLRHVALSGGVLQNRTLALLLPEALRAAGLLPLCHRTVPANDGCISLGQALYGLLAAP</sequence>
<dbReference type="GO" id="GO:0003725">
    <property type="term" value="F:double-stranded RNA binding"/>
    <property type="evidence" value="ECO:0007669"/>
    <property type="project" value="InterPro"/>
</dbReference>
<dbReference type="PANTHER" id="PTHR42959">
    <property type="entry name" value="CARBAMOYLTRANSFERASE"/>
    <property type="match status" value="1"/>
</dbReference>